<protein>
    <submittedName>
        <fullName evidence="1">Uncharacterized protein</fullName>
    </submittedName>
</protein>
<dbReference type="EMBL" id="CP053587">
    <property type="protein sequence ID" value="WNZ27506.1"/>
    <property type="molecule type" value="Genomic_DNA"/>
</dbReference>
<evidence type="ECO:0000313" key="1">
    <source>
        <dbReference type="EMBL" id="WNZ27506.1"/>
    </source>
</evidence>
<proteinExistence type="predicted"/>
<gene>
    <name evidence="1" type="ORF">HJG54_32030</name>
</gene>
<name>A0AA96WQW6_9CYAN</name>
<dbReference type="AlphaFoldDB" id="A0AA96WQW6"/>
<sequence length="79" mass="8650">MFTALTVEFQLIEKQRSYLQMLAKKISWSFTMTSAAFRCREALALSTKLLQNLACLVAFGGDEDDRGSGRITAATGVLG</sequence>
<organism evidence="1">
    <name type="scientific">Leptolyngbya sp. NK1-12</name>
    <dbReference type="NCBI Taxonomy" id="2547451"/>
    <lineage>
        <taxon>Bacteria</taxon>
        <taxon>Bacillati</taxon>
        <taxon>Cyanobacteriota</taxon>
        <taxon>Cyanophyceae</taxon>
        <taxon>Leptolyngbyales</taxon>
        <taxon>Leptolyngbyaceae</taxon>
        <taxon>Leptolyngbya group</taxon>
        <taxon>Leptolyngbya</taxon>
    </lineage>
</organism>
<reference evidence="1" key="1">
    <citation type="submission" date="2020-05" db="EMBL/GenBank/DDBJ databases">
        <authorList>
            <person name="Zhu T."/>
            <person name="Keshari N."/>
            <person name="Lu X."/>
        </authorList>
    </citation>
    <scope>NUCLEOTIDE SEQUENCE</scope>
    <source>
        <strain evidence="1">NK1-12</strain>
    </source>
</reference>
<accession>A0AA96WQW6</accession>
<dbReference type="RefSeq" id="WP_316435835.1">
    <property type="nucleotide sequence ID" value="NZ_CP053587.1"/>
</dbReference>